<dbReference type="EMBL" id="JAAAMU010000023">
    <property type="protein sequence ID" value="NBC72815.1"/>
    <property type="molecule type" value="Genomic_DNA"/>
</dbReference>
<sequence length="318" mass="34493">MGSKARKVVIVGVGYVGSTCAYSLINQAVCDEIMLVDRTPERAYAQALDLSHCMEFVHARTKITTGTLDQCGDADIVVLSVGIRPKNIQSRLEVLESAYDIHKPLIGPIMASGFDGIFLVASNPVDIVTHMVWRLSGLPRSQVFGTGTSIDSSRLKTLLSYYLAVDPRSVSGYVLGEHGDSQFPVWSHVTVGGKPLLDIIKQHPARFGHLKLDEIARQTMESGLEIYKLKGSTYFGIGNALAYIIRSILNDEHRIIAVSAVLDGEYGFSDLCLGVPAIIARCGMKEIVELNLTPAEQEQLARSGAVIQQAINSLPLAP</sequence>
<dbReference type="NCBIfam" id="NF000824">
    <property type="entry name" value="PRK00066.1"/>
    <property type="match status" value="1"/>
</dbReference>
<organism evidence="12 13">
    <name type="scientific">Paenibacillus sacheonensis</name>
    <dbReference type="NCBI Taxonomy" id="742054"/>
    <lineage>
        <taxon>Bacteria</taxon>
        <taxon>Bacillati</taxon>
        <taxon>Bacillota</taxon>
        <taxon>Bacilli</taxon>
        <taxon>Bacillales</taxon>
        <taxon>Paenibacillaceae</taxon>
        <taxon>Paenibacillus</taxon>
    </lineage>
</organism>
<dbReference type="HAMAP" id="MF_00488">
    <property type="entry name" value="Lactate_dehydrog"/>
    <property type="match status" value="1"/>
</dbReference>
<gene>
    <name evidence="7" type="primary">ldh</name>
    <name evidence="12" type="ORF">GT003_27845</name>
</gene>
<dbReference type="InterPro" id="IPR011304">
    <property type="entry name" value="L-lactate_DH"/>
</dbReference>
<dbReference type="PRINTS" id="PR00086">
    <property type="entry name" value="LLDHDRGNASE"/>
</dbReference>
<evidence type="ECO:0000256" key="7">
    <source>
        <dbReference type="HAMAP-Rule" id="MF_00488"/>
    </source>
</evidence>
<dbReference type="InterPro" id="IPR001236">
    <property type="entry name" value="Lactate/malate_DH_N"/>
</dbReference>
<keyword evidence="4 7" id="KW-0560">Oxidoreductase</keyword>
<feature type="binding site" evidence="9">
    <location>
        <begin position="12"/>
        <end position="17"/>
    </location>
    <ligand>
        <name>NAD(+)</name>
        <dbReference type="ChEBI" id="CHEBI:57540"/>
    </ligand>
</feature>
<dbReference type="Gene3D" id="3.90.110.10">
    <property type="entry name" value="Lactate dehydrogenase/glycoside hydrolase, family 4, C-terminal"/>
    <property type="match status" value="1"/>
</dbReference>
<dbReference type="CDD" id="cd05291">
    <property type="entry name" value="HicDH_like"/>
    <property type="match status" value="1"/>
</dbReference>
<reference evidence="12 13" key="1">
    <citation type="submission" date="2020-01" db="EMBL/GenBank/DDBJ databases">
        <title>Paenibacillus soybeanensis sp. nov. isolated from the nodules of soybean (Glycine max(L.) Merr).</title>
        <authorList>
            <person name="Wang H."/>
        </authorList>
    </citation>
    <scope>NUCLEOTIDE SEQUENCE [LARGE SCALE GENOMIC DNA]</scope>
    <source>
        <strain evidence="12 13">DSM 23054</strain>
    </source>
</reference>
<dbReference type="OrthoDB" id="9802969at2"/>
<evidence type="ECO:0000256" key="2">
    <source>
        <dbReference type="ARBA" id="ARBA00006054"/>
    </source>
</evidence>
<feature type="binding site" evidence="7">
    <location>
        <position position="42"/>
    </location>
    <ligand>
        <name>NAD(+)</name>
        <dbReference type="ChEBI" id="CHEBI:57540"/>
    </ligand>
</feature>
<evidence type="ECO:0000259" key="10">
    <source>
        <dbReference type="Pfam" id="PF00056"/>
    </source>
</evidence>
<comment type="subunit">
    <text evidence="7">Homotetramer.</text>
</comment>
<evidence type="ECO:0000313" key="12">
    <source>
        <dbReference type="EMBL" id="NBC72815.1"/>
    </source>
</evidence>
<keyword evidence="7" id="KW-0963">Cytoplasm</keyword>
<accession>A0A7X4YUF4</accession>
<dbReference type="PANTHER" id="PTHR43128">
    <property type="entry name" value="L-2-HYDROXYCARBOXYLATE DEHYDROGENASE (NAD(P)(+))"/>
    <property type="match status" value="1"/>
</dbReference>
<dbReference type="SUPFAM" id="SSF51735">
    <property type="entry name" value="NAD(P)-binding Rossmann-fold domains"/>
    <property type="match status" value="1"/>
</dbReference>
<comment type="pathway">
    <text evidence="1 7">Fermentation; pyruvate fermentation to lactate; (S)-lactate from pyruvate: step 1/1.</text>
</comment>
<dbReference type="Pfam" id="PF02866">
    <property type="entry name" value="Ldh_1_C"/>
    <property type="match status" value="1"/>
</dbReference>
<proteinExistence type="inferred from homology"/>
<feature type="binding site" evidence="7">
    <location>
        <position position="146"/>
    </location>
    <ligand>
        <name>NAD(+)</name>
        <dbReference type="ChEBI" id="CHEBI:57540"/>
    </ligand>
</feature>
<dbReference type="Proteomes" id="UP000558113">
    <property type="component" value="Unassembled WGS sequence"/>
</dbReference>
<dbReference type="EC" id="1.1.1.27" evidence="3 7"/>
<feature type="domain" description="Lactate/malate dehydrogenase C-terminal" evidence="11">
    <location>
        <begin position="148"/>
        <end position="312"/>
    </location>
</feature>
<evidence type="ECO:0000256" key="1">
    <source>
        <dbReference type="ARBA" id="ARBA00004843"/>
    </source>
</evidence>
<dbReference type="AlphaFoldDB" id="A0A7X4YUF4"/>
<keyword evidence="5 7" id="KW-0520">NAD</keyword>
<evidence type="ECO:0000256" key="9">
    <source>
        <dbReference type="PIRSR" id="PIRSR000102-3"/>
    </source>
</evidence>
<dbReference type="Pfam" id="PF00056">
    <property type="entry name" value="Ldh_1_N"/>
    <property type="match status" value="1"/>
</dbReference>
<comment type="catalytic activity">
    <reaction evidence="6 7">
        <text>(S)-lactate + NAD(+) = pyruvate + NADH + H(+)</text>
        <dbReference type="Rhea" id="RHEA:23444"/>
        <dbReference type="ChEBI" id="CHEBI:15361"/>
        <dbReference type="ChEBI" id="CHEBI:15378"/>
        <dbReference type="ChEBI" id="CHEBI:16651"/>
        <dbReference type="ChEBI" id="CHEBI:57540"/>
        <dbReference type="ChEBI" id="CHEBI:57945"/>
        <dbReference type="EC" id="1.1.1.27"/>
    </reaction>
</comment>
<evidence type="ECO:0000256" key="6">
    <source>
        <dbReference type="ARBA" id="ARBA00049258"/>
    </source>
</evidence>
<comment type="caution">
    <text evidence="7">Lacks conserved residue(s) required for the propagation of feature annotation.</text>
</comment>
<dbReference type="Gene3D" id="3.40.50.720">
    <property type="entry name" value="NAD(P)-binding Rossmann-like Domain"/>
    <property type="match status" value="1"/>
</dbReference>
<evidence type="ECO:0000259" key="11">
    <source>
        <dbReference type="Pfam" id="PF02866"/>
    </source>
</evidence>
<feature type="binding site" evidence="7">
    <location>
        <begin position="151"/>
        <end position="154"/>
    </location>
    <ligand>
        <name>substrate</name>
    </ligand>
</feature>
<dbReference type="InterPro" id="IPR036291">
    <property type="entry name" value="NAD(P)-bd_dom_sf"/>
</dbReference>
<comment type="function">
    <text evidence="7">Catalyzes the conversion of lactate to pyruvate.</text>
</comment>
<evidence type="ECO:0000256" key="8">
    <source>
        <dbReference type="PIRSR" id="PIRSR000102-1"/>
    </source>
</evidence>
<feature type="binding site" evidence="7">
    <location>
        <begin position="121"/>
        <end position="123"/>
    </location>
    <ligand>
        <name>NAD(+)</name>
        <dbReference type="ChEBI" id="CHEBI:57540"/>
    </ligand>
</feature>
<dbReference type="PANTHER" id="PTHR43128:SF16">
    <property type="entry name" value="L-LACTATE DEHYDROGENASE"/>
    <property type="match status" value="1"/>
</dbReference>
<dbReference type="UniPathway" id="UPA00554">
    <property type="reaction ID" value="UER00611"/>
</dbReference>
<dbReference type="SUPFAM" id="SSF56327">
    <property type="entry name" value="LDH C-terminal domain-like"/>
    <property type="match status" value="1"/>
</dbReference>
<keyword evidence="13" id="KW-1185">Reference proteome</keyword>
<dbReference type="InterPro" id="IPR015955">
    <property type="entry name" value="Lactate_DH/Glyco_Ohase_4_C"/>
</dbReference>
<feature type="binding site" evidence="7">
    <location>
        <begin position="123"/>
        <end position="126"/>
    </location>
    <ligand>
        <name>substrate</name>
    </ligand>
</feature>
<feature type="active site" description="Proton acceptor" evidence="7 8">
    <location>
        <position position="178"/>
    </location>
</feature>
<evidence type="ECO:0000313" key="13">
    <source>
        <dbReference type="Proteomes" id="UP000558113"/>
    </source>
</evidence>
<feature type="binding site" evidence="7 9">
    <location>
        <position position="37"/>
    </location>
    <ligand>
        <name>NAD(+)</name>
        <dbReference type="ChEBI" id="CHEBI:57540"/>
    </ligand>
</feature>
<feature type="binding site" evidence="7">
    <location>
        <position position="16"/>
    </location>
    <ligand>
        <name>NAD(+)</name>
        <dbReference type="ChEBI" id="CHEBI:57540"/>
    </ligand>
</feature>
<dbReference type="GO" id="GO:0004459">
    <property type="term" value="F:L-lactate dehydrogenase (NAD+) activity"/>
    <property type="evidence" value="ECO:0007669"/>
    <property type="project" value="UniProtKB-UniRule"/>
</dbReference>
<dbReference type="GO" id="GO:0006089">
    <property type="term" value="P:lactate metabolic process"/>
    <property type="evidence" value="ECO:0007669"/>
    <property type="project" value="TreeGrafter"/>
</dbReference>
<dbReference type="GO" id="GO:0005737">
    <property type="term" value="C:cytoplasm"/>
    <property type="evidence" value="ECO:0007669"/>
    <property type="project" value="UniProtKB-SubCell"/>
</dbReference>
<dbReference type="PROSITE" id="PS00064">
    <property type="entry name" value="L_LDH"/>
    <property type="match status" value="1"/>
</dbReference>
<feature type="domain" description="Lactate/malate dehydrogenase N-terminal" evidence="10">
    <location>
        <begin position="7"/>
        <end position="145"/>
    </location>
</feature>
<comment type="similarity">
    <text evidence="2 7">Belongs to the LDH/MDH superfamily. LDH family.</text>
</comment>
<dbReference type="InterPro" id="IPR001557">
    <property type="entry name" value="L-lactate/malate_DH"/>
</dbReference>
<name>A0A7X4YUF4_9BACL</name>
<dbReference type="InterPro" id="IPR022383">
    <property type="entry name" value="Lactate/malate_DH_C"/>
</dbReference>
<evidence type="ECO:0000256" key="4">
    <source>
        <dbReference type="ARBA" id="ARBA00023002"/>
    </source>
</evidence>
<dbReference type="NCBIfam" id="TIGR01771">
    <property type="entry name" value="L-LDH-NAD"/>
    <property type="match status" value="1"/>
</dbReference>
<dbReference type="InterPro" id="IPR018177">
    <property type="entry name" value="L-lactate_DH_AS"/>
</dbReference>
<dbReference type="RefSeq" id="WP_161704189.1">
    <property type="nucleotide sequence ID" value="NZ_JAAAMU010000023.1"/>
</dbReference>
<evidence type="ECO:0000256" key="3">
    <source>
        <dbReference type="ARBA" id="ARBA00012967"/>
    </source>
</evidence>
<protein>
    <recommendedName>
        <fullName evidence="3 7">L-lactate dehydrogenase</fullName>
        <shortName evidence="7">L-LDH</shortName>
        <ecNumber evidence="3 7">1.1.1.27</ecNumber>
    </recommendedName>
</protein>
<feature type="binding site" evidence="7">
    <location>
        <position position="91"/>
    </location>
    <ligand>
        <name>substrate</name>
    </ligand>
</feature>
<comment type="subcellular location">
    <subcellularLocation>
        <location evidence="7">Cytoplasm</location>
    </subcellularLocation>
</comment>
<dbReference type="GO" id="GO:0006096">
    <property type="term" value="P:glycolytic process"/>
    <property type="evidence" value="ECO:0007669"/>
    <property type="project" value="UniProtKB-UniRule"/>
</dbReference>
<comment type="caution">
    <text evidence="12">The sequence shown here is derived from an EMBL/GenBank/DDBJ whole genome shotgun (WGS) entry which is preliminary data.</text>
</comment>
<evidence type="ECO:0000256" key="5">
    <source>
        <dbReference type="ARBA" id="ARBA00023027"/>
    </source>
</evidence>
<feature type="binding site" evidence="7">
    <location>
        <position position="233"/>
    </location>
    <ligand>
        <name>substrate</name>
    </ligand>
</feature>
<dbReference type="PIRSF" id="PIRSF000102">
    <property type="entry name" value="Lac_mal_DH"/>
    <property type="match status" value="1"/>
</dbReference>